<dbReference type="GO" id="GO:0009116">
    <property type="term" value="P:nucleoside metabolic process"/>
    <property type="evidence" value="ECO:0007669"/>
    <property type="project" value="InterPro"/>
</dbReference>
<dbReference type="Proteomes" id="UP000324241">
    <property type="component" value="Unassembled WGS sequence"/>
</dbReference>
<proteinExistence type="predicted"/>
<dbReference type="AlphaFoldDB" id="A0A5M9N6G8"/>
<dbReference type="SUPFAM" id="SSF53167">
    <property type="entry name" value="Purine and uridine phosphorylases"/>
    <property type="match status" value="1"/>
</dbReference>
<protein>
    <recommendedName>
        <fullName evidence="3">Nucleoside phosphorylase domain-containing protein</fullName>
    </recommendedName>
</protein>
<evidence type="ECO:0008006" key="3">
    <source>
        <dbReference type="Google" id="ProtNLM"/>
    </source>
</evidence>
<organism evidence="1 2">
    <name type="scientific">Aspergillus tanneri</name>
    <dbReference type="NCBI Taxonomy" id="1220188"/>
    <lineage>
        <taxon>Eukaryota</taxon>
        <taxon>Fungi</taxon>
        <taxon>Dikarya</taxon>
        <taxon>Ascomycota</taxon>
        <taxon>Pezizomycotina</taxon>
        <taxon>Eurotiomycetes</taxon>
        <taxon>Eurotiomycetidae</taxon>
        <taxon>Eurotiales</taxon>
        <taxon>Aspergillaceae</taxon>
        <taxon>Aspergillus</taxon>
        <taxon>Aspergillus subgen. Circumdati</taxon>
    </lineage>
</organism>
<dbReference type="GeneID" id="54324484"/>
<gene>
    <name evidence="1" type="ORF">ATNIH1004_001782</name>
</gene>
<dbReference type="Gene3D" id="3.40.50.1580">
    <property type="entry name" value="Nucleoside phosphorylase domain"/>
    <property type="match status" value="2"/>
</dbReference>
<evidence type="ECO:0000313" key="2">
    <source>
        <dbReference type="Proteomes" id="UP000324241"/>
    </source>
</evidence>
<dbReference type="VEuPathDB" id="FungiDB:EYZ11_013317"/>
<sequence length="329" mass="36628">MAVFPSLEEYQIGWICALPDEAAAAQEMLDESFGTPEEQDSTGSNIYTLGRIGKHLVAIACLGGQYGTTSATTVANNMMRTFSKLLRVGSMVGIGGGIPSATHDIRLGDIVSARRTICDGCLTEWEVERDKRDNNEPQLHYGIIVSGNIVVKDGKTRERLRKETGALCFEMEAAGLMQDFPCIAIRGICDYADSRKNRQWQAYAALAAASYPKELLSYIPRAQVSKEKLVAGICTTIREQLKNFNNTTDNIHQKINMDWLKIAEGAAFDSYANQHEKCFPGTRRELLDQIEKWADLNPIRLGFKQISGNHQDVDLHEIPKPMIQRDISL</sequence>
<dbReference type="VEuPathDB" id="FungiDB:EYZ11_010206"/>
<dbReference type="PANTHER" id="PTHR46082">
    <property type="entry name" value="ATP/GTP-BINDING PROTEIN-RELATED"/>
    <property type="match status" value="1"/>
</dbReference>
<accession>A0A5M9N6G8</accession>
<dbReference type="PANTHER" id="PTHR46082:SF11">
    <property type="entry name" value="AAA+ ATPASE DOMAIN-CONTAINING PROTEIN-RELATED"/>
    <property type="match status" value="1"/>
</dbReference>
<dbReference type="RefSeq" id="XP_033432234.1">
    <property type="nucleotide sequence ID" value="XM_033566477.1"/>
</dbReference>
<dbReference type="GO" id="GO:0003824">
    <property type="term" value="F:catalytic activity"/>
    <property type="evidence" value="ECO:0007669"/>
    <property type="project" value="InterPro"/>
</dbReference>
<dbReference type="EMBL" id="QUQM01000002">
    <property type="protein sequence ID" value="KAA8652873.1"/>
    <property type="molecule type" value="Genomic_DNA"/>
</dbReference>
<comment type="caution">
    <text evidence="1">The sequence shown here is derived from an EMBL/GenBank/DDBJ whole genome shotgun (WGS) entry which is preliminary data.</text>
</comment>
<reference evidence="1 2" key="1">
    <citation type="submission" date="2019-08" db="EMBL/GenBank/DDBJ databases">
        <title>The genome sequence of a newly discovered highly antifungal drug resistant Aspergillus species, Aspergillus tanneri NIH 1004.</title>
        <authorList>
            <person name="Mounaud S."/>
            <person name="Singh I."/>
            <person name="Joardar V."/>
            <person name="Pakala S."/>
            <person name="Pakala S."/>
            <person name="Venepally P."/>
            <person name="Chung J.K."/>
            <person name="Losada L."/>
            <person name="Nierman W.C."/>
        </authorList>
    </citation>
    <scope>NUCLEOTIDE SEQUENCE [LARGE SCALE GENOMIC DNA]</scope>
    <source>
        <strain evidence="1 2">NIH1004</strain>
    </source>
</reference>
<dbReference type="InterPro" id="IPR035994">
    <property type="entry name" value="Nucleoside_phosphorylase_sf"/>
</dbReference>
<evidence type="ECO:0000313" key="1">
    <source>
        <dbReference type="EMBL" id="KAA8652873.1"/>
    </source>
</evidence>
<dbReference type="OrthoDB" id="1577640at2759"/>
<dbReference type="InterPro" id="IPR053137">
    <property type="entry name" value="NLR-like"/>
</dbReference>
<name>A0A5M9N6G8_9EURO</name>